<evidence type="ECO:0000313" key="1">
    <source>
        <dbReference type="EMBL" id="MEI4551997.1"/>
    </source>
</evidence>
<dbReference type="Pfam" id="PF13419">
    <property type="entry name" value="HAD_2"/>
    <property type="match status" value="1"/>
</dbReference>
<dbReference type="InterPro" id="IPR023214">
    <property type="entry name" value="HAD_sf"/>
</dbReference>
<dbReference type="SUPFAM" id="SSF56784">
    <property type="entry name" value="HAD-like"/>
    <property type="match status" value="1"/>
</dbReference>
<dbReference type="InterPro" id="IPR036412">
    <property type="entry name" value="HAD-like_sf"/>
</dbReference>
<dbReference type="RefSeq" id="WP_336436872.1">
    <property type="nucleotide sequence ID" value="NZ_JBAWKS010000002.1"/>
</dbReference>
<evidence type="ECO:0000313" key="2">
    <source>
        <dbReference type="Proteomes" id="UP001382455"/>
    </source>
</evidence>
<keyword evidence="1" id="KW-0378">Hydrolase</keyword>
<dbReference type="EMBL" id="JBAWKS010000002">
    <property type="protein sequence ID" value="MEI4551997.1"/>
    <property type="molecule type" value="Genomic_DNA"/>
</dbReference>
<organism evidence="1 2">
    <name type="scientific">Pseudoalteromonas spongiae</name>
    <dbReference type="NCBI Taxonomy" id="298657"/>
    <lineage>
        <taxon>Bacteria</taxon>
        <taxon>Pseudomonadati</taxon>
        <taxon>Pseudomonadota</taxon>
        <taxon>Gammaproteobacteria</taxon>
        <taxon>Alteromonadales</taxon>
        <taxon>Pseudoalteromonadaceae</taxon>
        <taxon>Pseudoalteromonas</taxon>
    </lineage>
</organism>
<proteinExistence type="predicted"/>
<sequence length="191" mass="21674">MKHIKGVIFDLDSTLVTCKLCFKTMRKEIGCPLEQDILQFVDALDEPKQSIANHTIKRLELDDAHSAKWIEGAEHFVEYLINKNYPTAIITRNCVEASSVKIANNQIPIETVITREDAPAKPDPTPLLMLAEKWNIAPANLLYIGDYLHDINIAKNAGVESALFCEFETPDYAHQADYVFESYAELMKRFT</sequence>
<dbReference type="PANTHER" id="PTHR43885:SF1">
    <property type="entry name" value="SUPERFAMILY HYDROLASE, PUTATIVE (AFU_ORTHOLOGUE AFUA_4G13290)-RELATED"/>
    <property type="match status" value="1"/>
</dbReference>
<gene>
    <name evidence="1" type="ORF">WAE96_20135</name>
</gene>
<dbReference type="SFLD" id="SFLDS00003">
    <property type="entry name" value="Haloacid_Dehalogenase"/>
    <property type="match status" value="1"/>
</dbReference>
<dbReference type="Proteomes" id="UP001382455">
    <property type="component" value="Unassembled WGS sequence"/>
</dbReference>
<dbReference type="SFLD" id="SFLDG01129">
    <property type="entry name" value="C1.5:_HAD__Beta-PGM__Phosphata"/>
    <property type="match status" value="1"/>
</dbReference>
<reference evidence="1 2" key="1">
    <citation type="submission" date="2023-12" db="EMBL/GenBank/DDBJ databases">
        <title>Friends and Foes: Symbiotic and Algicidal bacterial influence on Karenia brevis blooms.</title>
        <authorList>
            <person name="Fei C."/>
            <person name="Mohamed A.R."/>
            <person name="Booker A."/>
            <person name="Arshad M."/>
            <person name="Klass S."/>
            <person name="Ahn S."/>
            <person name="Gilbert P.M."/>
            <person name="Heil C.A."/>
            <person name="Martinez J.M."/>
            <person name="Amin S.A."/>
        </authorList>
    </citation>
    <scope>NUCLEOTIDE SEQUENCE [LARGE SCALE GENOMIC DNA]</scope>
    <source>
        <strain evidence="1 2">CE15</strain>
    </source>
</reference>
<comment type="caution">
    <text evidence="1">The sequence shown here is derived from an EMBL/GenBank/DDBJ whole genome shotgun (WGS) entry which is preliminary data.</text>
</comment>
<protein>
    <submittedName>
        <fullName evidence="1">HAD-IA family hydrolase</fullName>
    </submittedName>
</protein>
<dbReference type="InterPro" id="IPR006439">
    <property type="entry name" value="HAD-SF_hydro_IA"/>
</dbReference>
<keyword evidence="2" id="KW-1185">Reference proteome</keyword>
<dbReference type="Gene3D" id="1.10.260.80">
    <property type="match status" value="1"/>
</dbReference>
<dbReference type="PANTHER" id="PTHR43885">
    <property type="entry name" value="HALOACID DEHALOGENASE-LIKE HYDROLASE"/>
    <property type="match status" value="1"/>
</dbReference>
<dbReference type="GO" id="GO:0016787">
    <property type="term" value="F:hydrolase activity"/>
    <property type="evidence" value="ECO:0007669"/>
    <property type="project" value="UniProtKB-KW"/>
</dbReference>
<dbReference type="NCBIfam" id="TIGR01549">
    <property type="entry name" value="HAD-SF-IA-v1"/>
    <property type="match status" value="1"/>
</dbReference>
<dbReference type="InterPro" id="IPR041492">
    <property type="entry name" value="HAD_2"/>
</dbReference>
<dbReference type="Gene3D" id="3.40.50.1000">
    <property type="entry name" value="HAD superfamily/HAD-like"/>
    <property type="match status" value="1"/>
</dbReference>
<name>A0ABU8F158_9GAMM</name>
<accession>A0ABU8F158</accession>